<feature type="non-terminal residue" evidence="7">
    <location>
        <position position="431"/>
    </location>
</feature>
<name>A0A5J4UQ14_9EUKA</name>
<evidence type="ECO:0000256" key="3">
    <source>
        <dbReference type="ARBA" id="ARBA00022448"/>
    </source>
</evidence>
<keyword evidence="4" id="KW-0967">Endosome</keyword>
<dbReference type="OrthoDB" id="1734063at2759"/>
<evidence type="ECO:0000256" key="6">
    <source>
        <dbReference type="SAM" id="MobiDB-lite"/>
    </source>
</evidence>
<dbReference type="PANTHER" id="PTHR13673">
    <property type="entry name" value="ESOPHAGEAL CANCER ASSOCIATED PROTEIN"/>
    <property type="match status" value="1"/>
</dbReference>
<dbReference type="GO" id="GO:0015031">
    <property type="term" value="P:protein transport"/>
    <property type="evidence" value="ECO:0007669"/>
    <property type="project" value="UniProtKB-KW"/>
</dbReference>
<keyword evidence="5" id="KW-0653">Protein transport</keyword>
<dbReference type="PANTHER" id="PTHR13673:SF0">
    <property type="entry name" value="VPS35 ENDOSOMAL PROTEIN-SORTING FACTOR-LIKE"/>
    <property type="match status" value="1"/>
</dbReference>
<evidence type="ECO:0000256" key="1">
    <source>
        <dbReference type="ARBA" id="ARBA00004177"/>
    </source>
</evidence>
<evidence type="ECO:0000256" key="2">
    <source>
        <dbReference type="ARBA" id="ARBA00010704"/>
    </source>
</evidence>
<protein>
    <submittedName>
        <fullName evidence="7">Uncharacterized protein</fullName>
    </submittedName>
</protein>
<evidence type="ECO:0000256" key="5">
    <source>
        <dbReference type="ARBA" id="ARBA00022927"/>
    </source>
</evidence>
<accession>A0A5J4UQ14</accession>
<evidence type="ECO:0000256" key="4">
    <source>
        <dbReference type="ARBA" id="ARBA00022753"/>
    </source>
</evidence>
<dbReference type="Proteomes" id="UP000324800">
    <property type="component" value="Unassembled WGS sequence"/>
</dbReference>
<organism evidence="7 8">
    <name type="scientific">Streblomastix strix</name>
    <dbReference type="NCBI Taxonomy" id="222440"/>
    <lineage>
        <taxon>Eukaryota</taxon>
        <taxon>Metamonada</taxon>
        <taxon>Preaxostyla</taxon>
        <taxon>Oxymonadida</taxon>
        <taxon>Streblomastigidae</taxon>
        <taxon>Streblomastix</taxon>
    </lineage>
</organism>
<feature type="region of interest" description="Disordered" evidence="6">
    <location>
        <begin position="405"/>
        <end position="431"/>
    </location>
</feature>
<comment type="caution">
    <text evidence="7">The sequence shown here is derived from an EMBL/GenBank/DDBJ whole genome shotgun (WGS) entry which is preliminary data.</text>
</comment>
<sequence length="431" mass="50550">MSQAQHTRVLALTEERVWHPLSFESEPESDQTGEPKENELLFGGSLDPLSVIEKGNKSKGEYTEEFYLTSKHLSKYAEAEMPSDRFVLRLEKLNNSDEKEQEEVKELSFQEVIELAEQRKNELIEAWKVEERVRSLKIVIQLCKFLMDVTYPYLYPRLFAVVGQVLDMFGEMVFERLCMMAFKTARPGEFSASEVDMKTKDRCQNWLFKVASIRELIPRIYVEASLLHTLKFMEIDSQTQAVERLLKQTNGIGHPLIAAYARAYVVRKGMDVIGKNDQLYKKNLKEYLFQLKNATSENRREEMKSLKIHFGKYLRVYSPSMQIIIASLRQSKQKYDIASLLLQQHKDICSESLLLFHLIEVSPFKNIGMHAVEILQRIKEDSGVIGYFELLKERKEIKKKYESELSEWESDKQKKEKEIENKKKMKERQNM</sequence>
<keyword evidence="3" id="KW-0813">Transport</keyword>
<evidence type="ECO:0000313" key="8">
    <source>
        <dbReference type="Proteomes" id="UP000324800"/>
    </source>
</evidence>
<dbReference type="AlphaFoldDB" id="A0A5J4UQ14"/>
<dbReference type="GO" id="GO:0005768">
    <property type="term" value="C:endosome"/>
    <property type="evidence" value="ECO:0007669"/>
    <property type="project" value="UniProtKB-SubCell"/>
</dbReference>
<dbReference type="GO" id="GO:0032456">
    <property type="term" value="P:endocytic recycling"/>
    <property type="evidence" value="ECO:0007669"/>
    <property type="project" value="InterPro"/>
</dbReference>
<evidence type="ECO:0000313" key="7">
    <source>
        <dbReference type="EMBL" id="KAA6372498.1"/>
    </source>
</evidence>
<comment type="subcellular location">
    <subcellularLocation>
        <location evidence="1">Endosome</location>
    </subcellularLocation>
</comment>
<dbReference type="EMBL" id="SNRW01013548">
    <property type="protein sequence ID" value="KAA6372498.1"/>
    <property type="molecule type" value="Genomic_DNA"/>
</dbReference>
<proteinExistence type="inferred from homology"/>
<gene>
    <name evidence="7" type="ORF">EZS28_031975</name>
</gene>
<feature type="region of interest" description="Disordered" evidence="6">
    <location>
        <begin position="20"/>
        <end position="44"/>
    </location>
</feature>
<dbReference type="InterPro" id="IPR029705">
    <property type="entry name" value="VPS35L"/>
</dbReference>
<comment type="similarity">
    <text evidence="2">Belongs to the VPS35L family.</text>
</comment>
<reference evidence="7 8" key="1">
    <citation type="submission" date="2019-03" db="EMBL/GenBank/DDBJ databases">
        <title>Single cell metagenomics reveals metabolic interactions within the superorganism composed of flagellate Streblomastix strix and complex community of Bacteroidetes bacteria on its surface.</title>
        <authorList>
            <person name="Treitli S.C."/>
            <person name="Kolisko M."/>
            <person name="Husnik F."/>
            <person name="Keeling P."/>
            <person name="Hampl V."/>
        </authorList>
    </citation>
    <scope>NUCLEOTIDE SEQUENCE [LARGE SCALE GENOMIC DNA]</scope>
    <source>
        <strain evidence="7">ST1C</strain>
    </source>
</reference>